<protein>
    <submittedName>
        <fullName evidence="2">Uncharacterized protein</fullName>
    </submittedName>
</protein>
<reference evidence="2" key="2">
    <citation type="journal article" date="2015" name="Data Brief">
        <title>Shoot transcriptome of the giant reed, Arundo donax.</title>
        <authorList>
            <person name="Barrero R.A."/>
            <person name="Guerrero F.D."/>
            <person name="Moolhuijzen P."/>
            <person name="Goolsby J.A."/>
            <person name="Tidwell J."/>
            <person name="Bellgard S.E."/>
            <person name="Bellgard M.I."/>
        </authorList>
    </citation>
    <scope>NUCLEOTIDE SEQUENCE</scope>
    <source>
        <tissue evidence="2">Shoot tissue taken approximately 20 cm above the soil surface</tissue>
    </source>
</reference>
<reference evidence="2" key="1">
    <citation type="submission" date="2014-09" db="EMBL/GenBank/DDBJ databases">
        <authorList>
            <person name="Magalhaes I.L.F."/>
            <person name="Oliveira U."/>
            <person name="Santos F.R."/>
            <person name="Vidigal T.H.D.A."/>
            <person name="Brescovit A.D."/>
            <person name="Santos A.J."/>
        </authorList>
    </citation>
    <scope>NUCLEOTIDE SEQUENCE</scope>
    <source>
        <tissue evidence="2">Shoot tissue taken approximately 20 cm above the soil surface</tissue>
    </source>
</reference>
<organism evidence="2">
    <name type="scientific">Arundo donax</name>
    <name type="common">Giant reed</name>
    <name type="synonym">Donax arundinaceus</name>
    <dbReference type="NCBI Taxonomy" id="35708"/>
    <lineage>
        <taxon>Eukaryota</taxon>
        <taxon>Viridiplantae</taxon>
        <taxon>Streptophyta</taxon>
        <taxon>Embryophyta</taxon>
        <taxon>Tracheophyta</taxon>
        <taxon>Spermatophyta</taxon>
        <taxon>Magnoliopsida</taxon>
        <taxon>Liliopsida</taxon>
        <taxon>Poales</taxon>
        <taxon>Poaceae</taxon>
        <taxon>PACMAD clade</taxon>
        <taxon>Arundinoideae</taxon>
        <taxon>Arundineae</taxon>
        <taxon>Arundo</taxon>
    </lineage>
</organism>
<feature type="region of interest" description="Disordered" evidence="1">
    <location>
        <begin position="1"/>
        <end position="44"/>
    </location>
</feature>
<accession>A0A0A9HM26</accession>
<proteinExistence type="predicted"/>
<evidence type="ECO:0000313" key="2">
    <source>
        <dbReference type="EMBL" id="JAE35916.1"/>
    </source>
</evidence>
<name>A0A0A9HM26_ARUDO</name>
<evidence type="ECO:0000256" key="1">
    <source>
        <dbReference type="SAM" id="MobiDB-lite"/>
    </source>
</evidence>
<dbReference type="AlphaFoldDB" id="A0A0A9HM26"/>
<dbReference type="EMBL" id="GBRH01161980">
    <property type="protein sequence ID" value="JAE35916.1"/>
    <property type="molecule type" value="Transcribed_RNA"/>
</dbReference>
<feature type="compositionally biased region" description="Pro residues" evidence="1">
    <location>
        <begin position="1"/>
        <end position="14"/>
    </location>
</feature>
<sequence length="170" mass="18124">MAAPPRPPPCPIWPPGLRHHRVDEEESDGRIRPTSAPRRIPPPAASRTLLTATASHTPPLLPLEVAVVQGSCRAPLDPATPHRGGRLQAAHRPPLLPPCASGGPTHRAPPLATRSGAPELVKHHLTAGAAPLACPAAQRRRRGLLERRGSACSAHLLLFMTSRHPLEAPW</sequence>